<evidence type="ECO:0000313" key="2">
    <source>
        <dbReference type="WBParaSite" id="ALUE_0000177601-mRNA-1"/>
    </source>
</evidence>
<dbReference type="WBParaSite" id="ALUE_0000177601-mRNA-1">
    <property type="protein sequence ID" value="ALUE_0000177601-mRNA-1"/>
    <property type="gene ID" value="ALUE_0000177601"/>
</dbReference>
<proteinExistence type="predicted"/>
<accession>A0A0M3HJT1</accession>
<dbReference type="Proteomes" id="UP000036681">
    <property type="component" value="Unplaced"/>
</dbReference>
<name>A0A0M3HJT1_ASCLU</name>
<organism evidence="1 2">
    <name type="scientific">Ascaris lumbricoides</name>
    <name type="common">Giant roundworm</name>
    <dbReference type="NCBI Taxonomy" id="6252"/>
    <lineage>
        <taxon>Eukaryota</taxon>
        <taxon>Metazoa</taxon>
        <taxon>Ecdysozoa</taxon>
        <taxon>Nematoda</taxon>
        <taxon>Chromadorea</taxon>
        <taxon>Rhabditida</taxon>
        <taxon>Spirurina</taxon>
        <taxon>Ascaridomorpha</taxon>
        <taxon>Ascaridoidea</taxon>
        <taxon>Ascarididae</taxon>
        <taxon>Ascaris</taxon>
    </lineage>
</organism>
<evidence type="ECO:0000313" key="1">
    <source>
        <dbReference type="Proteomes" id="UP000036681"/>
    </source>
</evidence>
<sequence>MGELMREGDLFRFLSSCVKNFMASIGSRGTRICVVLLQDGGVVTGDDPFAAERASKLCQSCQLSPKQLFVFPLTDQLLGFVVRSLLGFLNFCSLFWSM</sequence>
<dbReference type="AlphaFoldDB" id="A0A0M3HJT1"/>
<keyword evidence="1" id="KW-1185">Reference proteome</keyword>
<protein>
    <submittedName>
        <fullName evidence="2">Dynein light chain</fullName>
    </submittedName>
</protein>
<reference evidence="2" key="1">
    <citation type="submission" date="2017-02" db="UniProtKB">
        <authorList>
            <consortium name="WormBaseParasite"/>
        </authorList>
    </citation>
    <scope>IDENTIFICATION</scope>
</reference>